<proteinExistence type="inferred from homology"/>
<keyword evidence="2 5" id="KW-0378">Hydrolase</keyword>
<dbReference type="InterPro" id="IPR018077">
    <property type="entry name" value="Glyco_hydro_fam25_subgr"/>
</dbReference>
<evidence type="ECO:0000256" key="1">
    <source>
        <dbReference type="ARBA" id="ARBA00010646"/>
    </source>
</evidence>
<feature type="signal peptide" evidence="4">
    <location>
        <begin position="1"/>
        <end position="25"/>
    </location>
</feature>
<evidence type="ECO:0000256" key="3">
    <source>
        <dbReference type="ARBA" id="ARBA00023295"/>
    </source>
</evidence>
<dbReference type="SUPFAM" id="SSF51445">
    <property type="entry name" value="(Trans)glycosidases"/>
    <property type="match status" value="1"/>
</dbReference>
<evidence type="ECO:0000256" key="2">
    <source>
        <dbReference type="ARBA" id="ARBA00022801"/>
    </source>
</evidence>
<accession>A0ABS9Z5Y8</accession>
<dbReference type="PANTHER" id="PTHR34135:SF2">
    <property type="entry name" value="LYSOZYME"/>
    <property type="match status" value="1"/>
</dbReference>
<protein>
    <submittedName>
        <fullName evidence="5">Glycoside hydrolase family 25 protein</fullName>
    </submittedName>
</protein>
<comment type="caution">
    <text evidence="5">The sequence shown here is derived from an EMBL/GenBank/DDBJ whole genome shotgun (WGS) entry which is preliminary data.</text>
</comment>
<name>A0ABS9Z5Y8_9HYPH</name>
<evidence type="ECO:0000256" key="4">
    <source>
        <dbReference type="SAM" id="SignalP"/>
    </source>
</evidence>
<reference evidence="5" key="1">
    <citation type="journal article" date="2022" name="ISME J.">
        <title>Identification of active gaseous-alkane degraders at natural gas seeps.</title>
        <authorList>
            <person name="Farhan Ul Haque M."/>
            <person name="Hernandez M."/>
            <person name="Crombie A.T."/>
            <person name="Murrell J.C."/>
        </authorList>
    </citation>
    <scope>NUCLEOTIDE SEQUENCE</scope>
    <source>
        <strain evidence="5">PC2</strain>
    </source>
</reference>
<dbReference type="RefSeq" id="WP_243067064.1">
    <property type="nucleotide sequence ID" value="NZ_JAIVFK010000043.1"/>
</dbReference>
<dbReference type="InterPro" id="IPR002053">
    <property type="entry name" value="Glyco_hydro_25"/>
</dbReference>
<comment type="similarity">
    <text evidence="1">Belongs to the glycosyl hydrolase 25 family.</text>
</comment>
<keyword evidence="4" id="KW-0732">Signal</keyword>
<dbReference type="SMART" id="SM00641">
    <property type="entry name" value="Glyco_25"/>
    <property type="match status" value="1"/>
</dbReference>
<dbReference type="GO" id="GO:0016787">
    <property type="term" value="F:hydrolase activity"/>
    <property type="evidence" value="ECO:0007669"/>
    <property type="project" value="UniProtKB-KW"/>
</dbReference>
<dbReference type="Gene3D" id="3.20.20.80">
    <property type="entry name" value="Glycosidases"/>
    <property type="match status" value="1"/>
</dbReference>
<dbReference type="PROSITE" id="PS51257">
    <property type="entry name" value="PROKAR_LIPOPROTEIN"/>
    <property type="match status" value="1"/>
</dbReference>
<evidence type="ECO:0000313" key="5">
    <source>
        <dbReference type="EMBL" id="MCI4683094.1"/>
    </source>
</evidence>
<dbReference type="CDD" id="cd06413">
    <property type="entry name" value="GH25_muramidase_1"/>
    <property type="match status" value="1"/>
</dbReference>
<dbReference type="PROSITE" id="PS51904">
    <property type="entry name" value="GLYCOSYL_HYDROL_F25_2"/>
    <property type="match status" value="1"/>
</dbReference>
<evidence type="ECO:0000313" key="6">
    <source>
        <dbReference type="Proteomes" id="UP001139104"/>
    </source>
</evidence>
<keyword evidence="3" id="KW-0326">Glycosidase</keyword>
<keyword evidence="6" id="KW-1185">Reference proteome</keyword>
<gene>
    <name evidence="5" type="ORF">K2U94_10000</name>
</gene>
<dbReference type="InterPro" id="IPR017853">
    <property type="entry name" value="GH"/>
</dbReference>
<dbReference type="Proteomes" id="UP001139104">
    <property type="component" value="Unassembled WGS sequence"/>
</dbReference>
<dbReference type="EMBL" id="JAIVFP010000001">
    <property type="protein sequence ID" value="MCI4683094.1"/>
    <property type="molecule type" value="Genomic_DNA"/>
</dbReference>
<organism evidence="5 6">
    <name type="scientific">Candidatus Rhodoblastus alkanivorans</name>
    <dbReference type="NCBI Taxonomy" id="2954117"/>
    <lineage>
        <taxon>Bacteria</taxon>
        <taxon>Pseudomonadati</taxon>
        <taxon>Pseudomonadota</taxon>
        <taxon>Alphaproteobacteria</taxon>
        <taxon>Hyphomicrobiales</taxon>
        <taxon>Rhodoblastaceae</taxon>
        <taxon>Rhodoblastus</taxon>
    </lineage>
</organism>
<sequence length="272" mass="31058">MCGFSLKIIARLALPGLLLTLSACGEGPSAFPERPLVGARAGHYKETEATKLARHFTVHGVDVSKYQGNVDWDAVHDGGVQFAYIKATEGGDRIDPKFVQNWQGAKAAGLPRGAYHFVYWCRPWQDNMAWFERNVPPDPTALPPVLDVEATPDSPTCRRRLERDSTLHEIRAMLAEMERYYGKKPIVYTTVDFYQSIIQGSLTDYPIWIRSTKHRPSARYGDRAWRFWQYQSDAWVRGIPTRVDRNAFYGDEQDWRSFLKANGVVRRQSASE</sequence>
<feature type="chain" id="PRO_5045169389" evidence="4">
    <location>
        <begin position="26"/>
        <end position="272"/>
    </location>
</feature>
<dbReference type="Pfam" id="PF01183">
    <property type="entry name" value="Glyco_hydro_25"/>
    <property type="match status" value="1"/>
</dbReference>
<dbReference type="PANTHER" id="PTHR34135">
    <property type="entry name" value="LYSOZYME"/>
    <property type="match status" value="1"/>
</dbReference>